<evidence type="ECO:0008006" key="3">
    <source>
        <dbReference type="Google" id="ProtNLM"/>
    </source>
</evidence>
<dbReference type="InterPro" id="IPR042099">
    <property type="entry name" value="ANL_N_sf"/>
</dbReference>
<gene>
    <name evidence="1" type="ORF">FHS29_000393</name>
</gene>
<dbReference type="Proteomes" id="UP000547510">
    <property type="component" value="Unassembled WGS sequence"/>
</dbReference>
<evidence type="ECO:0000313" key="1">
    <source>
        <dbReference type="EMBL" id="MBB5953823.1"/>
    </source>
</evidence>
<name>A0A841CA54_9PSEU</name>
<dbReference type="AlphaFoldDB" id="A0A841CA54"/>
<accession>A0A841CA54</accession>
<sequence length="353" mass="38333">MPPSSPEDALRAPFDALPDVDTMVRAAVRWHFDPRTGSPFWQDLARSLPFDPVADVAGAADLVRFPDVGDHLRTVPVRDLVPKGFGASAVPLVFESGGTTGAPKRIVELGFWRRTAHWIDRCLDEHGVPRAGPWLYLGPTGPHVAGYAFGTVAALRGGPFCTVDFDPRWVKRNPRQIVAYLDYVLEQAEWALRTQRIAVLWATPPLLVALADRPDLVDLVSSTVDTIVWSGVAASAETLHLLDHEVFPDVRLVGVYGNTVMGAAPQRPGEGCVFEPFSPHSVIEVVDPDGRAVPYGERGRVRVHHMSADMFLPNMVERDLATRCPPSRPGGPDGLSDVTSAVCSDGVLAQGVY</sequence>
<protein>
    <recommendedName>
        <fullName evidence="3">Phenazine antibiotic biosynthesis protein</fullName>
    </recommendedName>
</protein>
<dbReference type="Gene3D" id="3.40.50.12780">
    <property type="entry name" value="N-terminal domain of ligase-like"/>
    <property type="match status" value="1"/>
</dbReference>
<dbReference type="RefSeq" id="WP_221455263.1">
    <property type="nucleotide sequence ID" value="NZ_JACHJN010000001.1"/>
</dbReference>
<organism evidence="1 2">
    <name type="scientific">Saccharothrix tamanrassetensis</name>
    <dbReference type="NCBI Taxonomy" id="1051531"/>
    <lineage>
        <taxon>Bacteria</taxon>
        <taxon>Bacillati</taxon>
        <taxon>Actinomycetota</taxon>
        <taxon>Actinomycetes</taxon>
        <taxon>Pseudonocardiales</taxon>
        <taxon>Pseudonocardiaceae</taxon>
        <taxon>Saccharothrix</taxon>
    </lineage>
</organism>
<keyword evidence="2" id="KW-1185">Reference proteome</keyword>
<comment type="caution">
    <text evidence="1">The sequence shown here is derived from an EMBL/GenBank/DDBJ whole genome shotgun (WGS) entry which is preliminary data.</text>
</comment>
<evidence type="ECO:0000313" key="2">
    <source>
        <dbReference type="Proteomes" id="UP000547510"/>
    </source>
</evidence>
<proteinExistence type="predicted"/>
<dbReference type="SUPFAM" id="SSF56801">
    <property type="entry name" value="Acetyl-CoA synthetase-like"/>
    <property type="match status" value="1"/>
</dbReference>
<reference evidence="1 2" key="1">
    <citation type="submission" date="2020-08" db="EMBL/GenBank/DDBJ databases">
        <title>Genomic Encyclopedia of Type Strains, Phase III (KMG-III): the genomes of soil and plant-associated and newly described type strains.</title>
        <authorList>
            <person name="Whitman W."/>
        </authorList>
    </citation>
    <scope>NUCLEOTIDE SEQUENCE [LARGE SCALE GENOMIC DNA]</scope>
    <source>
        <strain evidence="1 2">CECT 8640</strain>
    </source>
</reference>
<dbReference type="EMBL" id="JACHJN010000001">
    <property type="protein sequence ID" value="MBB5953823.1"/>
    <property type="molecule type" value="Genomic_DNA"/>
</dbReference>